<dbReference type="RefSeq" id="XP_040925960.1">
    <property type="nucleotide sequence ID" value="XM_041070026.2"/>
</dbReference>
<name>A0A8M1HBY7_BETSP</name>
<protein>
    <submittedName>
        <fullName evidence="4">Serglycin</fullName>
    </submittedName>
</protein>
<dbReference type="KEGG" id="bspl:121202116"/>
<dbReference type="AlphaFoldDB" id="A0A8M1HBY7"/>
<evidence type="ECO:0000313" key="4">
    <source>
        <dbReference type="RefSeq" id="XP_040925960.1"/>
    </source>
</evidence>
<feature type="compositionally biased region" description="Basic and acidic residues" evidence="1">
    <location>
        <begin position="137"/>
        <end position="166"/>
    </location>
</feature>
<feature type="chain" id="PRO_5035447897" evidence="2">
    <location>
        <begin position="20"/>
        <end position="166"/>
    </location>
</feature>
<evidence type="ECO:0000256" key="1">
    <source>
        <dbReference type="SAM" id="MobiDB-lite"/>
    </source>
</evidence>
<dbReference type="OrthoDB" id="9884289at2759"/>
<feature type="signal peptide" evidence="2">
    <location>
        <begin position="1"/>
        <end position="19"/>
    </location>
</feature>
<feature type="region of interest" description="Disordered" evidence="1">
    <location>
        <begin position="121"/>
        <end position="166"/>
    </location>
</feature>
<dbReference type="Proteomes" id="UP000515150">
    <property type="component" value="Chromosome 3"/>
</dbReference>
<reference evidence="4" key="1">
    <citation type="submission" date="2025-08" db="UniProtKB">
        <authorList>
            <consortium name="RefSeq"/>
        </authorList>
    </citation>
    <scope>IDENTIFICATION</scope>
</reference>
<sequence length="166" mass="18045">MKLILLLVLSCLALHNAKGAPTTGRYMLVKCSPKDTNANCVTYRSSEIALTPDLPTQLPASSAKHLEVVPVQDEHPDMEEGELEAREVSDEGESPYPLYEYGSGLEGSTDEGGYYADQAFVNTGSDTGSGESNMDLFKGEEKSSWPVADEPKAAEEDLMEDHLLQM</sequence>
<evidence type="ECO:0000313" key="3">
    <source>
        <dbReference type="Proteomes" id="UP000515150"/>
    </source>
</evidence>
<evidence type="ECO:0000256" key="2">
    <source>
        <dbReference type="SAM" id="SignalP"/>
    </source>
</evidence>
<accession>A0A8M1HBY7</accession>
<keyword evidence="3" id="KW-1185">Reference proteome</keyword>
<feature type="region of interest" description="Disordered" evidence="1">
    <location>
        <begin position="74"/>
        <end position="103"/>
    </location>
</feature>
<dbReference type="CTD" id="5552"/>
<dbReference type="GeneID" id="121202116"/>
<proteinExistence type="predicted"/>
<organism evidence="3 4">
    <name type="scientific">Betta splendens</name>
    <name type="common">Siamese fighting fish</name>
    <dbReference type="NCBI Taxonomy" id="158456"/>
    <lineage>
        <taxon>Eukaryota</taxon>
        <taxon>Metazoa</taxon>
        <taxon>Chordata</taxon>
        <taxon>Craniata</taxon>
        <taxon>Vertebrata</taxon>
        <taxon>Euteleostomi</taxon>
        <taxon>Actinopterygii</taxon>
        <taxon>Neopterygii</taxon>
        <taxon>Teleostei</taxon>
        <taxon>Neoteleostei</taxon>
        <taxon>Acanthomorphata</taxon>
        <taxon>Anabantaria</taxon>
        <taxon>Anabantiformes</taxon>
        <taxon>Anabantoidei</taxon>
        <taxon>Osphronemidae</taxon>
        <taxon>Betta</taxon>
    </lineage>
</organism>
<feature type="compositionally biased region" description="Polar residues" evidence="1">
    <location>
        <begin position="121"/>
        <end position="132"/>
    </location>
</feature>
<keyword evidence="2" id="KW-0732">Signal</keyword>
<gene>
    <name evidence="4" type="primary">srgn</name>
</gene>